<dbReference type="PANTHER" id="PTHR13675:SF0">
    <property type="entry name" value="LYR MOTIF-CONTAINING PROTEIN 2"/>
    <property type="match status" value="1"/>
</dbReference>
<dbReference type="EMBL" id="GEDV01008230">
    <property type="protein sequence ID" value="JAP80327.1"/>
    <property type="molecule type" value="Transcribed_RNA"/>
</dbReference>
<dbReference type="GO" id="GO:0005739">
    <property type="term" value="C:mitochondrion"/>
    <property type="evidence" value="ECO:0007669"/>
    <property type="project" value="UniProtKB-SubCell"/>
</dbReference>
<comment type="similarity">
    <text evidence="2">Belongs to the complex I LYR family.</text>
</comment>
<evidence type="ECO:0000313" key="8">
    <source>
        <dbReference type="EMBL" id="JAP80327.1"/>
    </source>
</evidence>
<evidence type="ECO:0000256" key="1">
    <source>
        <dbReference type="ARBA" id="ARBA00004173"/>
    </source>
</evidence>
<dbReference type="Pfam" id="PF05347">
    <property type="entry name" value="Complex1_LYR"/>
    <property type="match status" value="1"/>
</dbReference>
<sequence>MAASFSTNASNAMTLKRFMLRKEVLKLYRDTLRAIRAVDDERQRRELQIWARHDFDCNKHVTEEDAIKMHIARGKLALKELQSSVHLSK</sequence>
<evidence type="ECO:0000256" key="3">
    <source>
        <dbReference type="ARBA" id="ARBA00022946"/>
    </source>
</evidence>
<dbReference type="PANTHER" id="PTHR13675">
    <property type="entry name" value="LYR MOTIF-CONTAINING PROTEIN 2"/>
    <property type="match status" value="1"/>
</dbReference>
<feature type="domain" description="Complex 1 LYR protein" evidence="7">
    <location>
        <begin position="22"/>
        <end position="80"/>
    </location>
</feature>
<reference evidence="8" key="1">
    <citation type="journal article" date="2016" name="Ticks Tick Borne Dis.">
        <title>De novo assembly and annotation of the salivary gland transcriptome of Rhipicephalus appendiculatus male and female ticks during blood feeding.</title>
        <authorList>
            <person name="de Castro M.H."/>
            <person name="de Klerk D."/>
            <person name="Pienaar R."/>
            <person name="Latif A.A."/>
            <person name="Rees D.J."/>
            <person name="Mans B.J."/>
        </authorList>
    </citation>
    <scope>NUCLEOTIDE SEQUENCE</scope>
    <source>
        <tissue evidence="8">Salivary glands</tissue>
    </source>
</reference>
<dbReference type="InterPro" id="IPR045293">
    <property type="entry name" value="Complex1_LYR_LYRM2"/>
</dbReference>
<accession>A0A131YMZ7</accession>
<evidence type="ECO:0000256" key="5">
    <source>
        <dbReference type="ARBA" id="ARBA00026235"/>
    </source>
</evidence>
<evidence type="ECO:0000256" key="2">
    <source>
        <dbReference type="ARBA" id="ARBA00009508"/>
    </source>
</evidence>
<evidence type="ECO:0000259" key="7">
    <source>
        <dbReference type="Pfam" id="PF05347"/>
    </source>
</evidence>
<keyword evidence="3" id="KW-0809">Transit peptide</keyword>
<proteinExistence type="inferred from homology"/>
<name>A0A131YMZ7_RHIAP</name>
<comment type="subcellular location">
    <subcellularLocation>
        <location evidence="1">Mitochondrion</location>
    </subcellularLocation>
</comment>
<keyword evidence="4" id="KW-0496">Mitochondrion</keyword>
<organism evidence="8">
    <name type="scientific">Rhipicephalus appendiculatus</name>
    <name type="common">Brown ear tick</name>
    <dbReference type="NCBI Taxonomy" id="34631"/>
    <lineage>
        <taxon>Eukaryota</taxon>
        <taxon>Metazoa</taxon>
        <taxon>Ecdysozoa</taxon>
        <taxon>Arthropoda</taxon>
        <taxon>Chelicerata</taxon>
        <taxon>Arachnida</taxon>
        <taxon>Acari</taxon>
        <taxon>Parasitiformes</taxon>
        <taxon>Ixodida</taxon>
        <taxon>Ixodoidea</taxon>
        <taxon>Ixodidae</taxon>
        <taxon>Rhipicephalinae</taxon>
        <taxon>Rhipicephalus</taxon>
        <taxon>Rhipicephalus</taxon>
    </lineage>
</organism>
<protein>
    <recommendedName>
        <fullName evidence="5">LYR motif-containing protein 2</fullName>
    </recommendedName>
</protein>
<evidence type="ECO:0000256" key="4">
    <source>
        <dbReference type="ARBA" id="ARBA00023128"/>
    </source>
</evidence>
<evidence type="ECO:0000256" key="6">
    <source>
        <dbReference type="ARBA" id="ARBA00044735"/>
    </source>
</evidence>
<dbReference type="AlphaFoldDB" id="A0A131YMZ7"/>
<dbReference type="InterPro" id="IPR008011">
    <property type="entry name" value="Complex1_LYR_dom"/>
</dbReference>
<comment type="function">
    <text evidence="6">Involved in efficient integration of the N-module into mitochondrial respiratory chain complex I.</text>
</comment>
<dbReference type="CDD" id="cd20262">
    <property type="entry name" value="Complex1_LYR_LYRM2"/>
    <property type="match status" value="1"/>
</dbReference>